<feature type="region of interest" description="Disordered" evidence="1">
    <location>
        <begin position="224"/>
        <end position="435"/>
    </location>
</feature>
<proteinExistence type="predicted"/>
<sequence length="930" mass="96162">MTAANKGSQRAKRPLQTAPSSSTIAPSVPAMAIKQEDAGHALPAAHQRPGTSTGYESGNLYHAGTPWHVQTSDVDRPAVRAATHGHSFRDPGQSFRAPAAASTQYPGQSFLVPSSAFNFSLPELVGGTRPGSSKGPSADPAPSLPPLAAVVSSALPSTLSLPPPPYPPPAASLSAPQQPLTLTHVLPLPAPSYALHGRRPSTAARPGTAPASYFYSSPYPPPGSGHGLPALGTPRSDHLSLPSIHALGHGPQLDPLRLPSGGYLDGGDDRDPTSPTGAYGDSPFSFHPPSSAVPSEREPQPPAAAHNPRKRPFAESDDDVPYEQQRDRGGDAGRPSSSGEYDYGSESRPQSRRLSVMELCNDADADGHRAFLPLAGPGSGSSGGPGPGPGTRPQPGAVSRPTTSSGLVAGASQLALVDRPSASPGGSPEPPARFAFSGADTSVLARPPPPAARAASYAAGAYPYAAATAATAAAAVRREGARAAQFGDLSPSAAAGAGVWDRREPTPAGGFRQSPVLSAAGVSSAAYAHTSGWGGGAPGSPGDGWRAGGRIPSHSPASSPGAGSPRAGDAGRGLSAGRRTPGSAGTGGSPRSGGGGAEPRGGNDQMEEDPERKQNSWLAPHDRRHMCAADRLCEAPATTGAHNRRQTGAATLSGVGAGPLPTPSAVSRRARPQLRQTDAVGRRDCSHQRQSPCRDGLMDGRPWLQVFPSFPAFFSASPSERPTQSLSYAPRSPPCMSYNYTLDDDDPRISYASAAWDIQNSSNPDLDAYFDRTYHLARSSGASFNFTFTGSAFSLFGSKGPGHVRHSSSVLPPPALTTDARALRTQADFSVQCDGDVYPNLSAVASETQFQQLLFQCPFANATAHLVQIVAEFPDITHTWFDVDFLTFADGGAKATTTLPVGTAIPPYQTAYVPFLAFFHSGFGFRQLHS</sequence>
<dbReference type="Gene3D" id="2.60.120.260">
    <property type="entry name" value="Galactose-binding domain-like"/>
    <property type="match status" value="1"/>
</dbReference>
<feature type="region of interest" description="Disordered" evidence="1">
    <location>
        <begin position="531"/>
        <end position="620"/>
    </location>
</feature>
<name>J4GWR3_9APHY</name>
<dbReference type="EMBL" id="HE797235">
    <property type="protein sequence ID" value="CCM06165.1"/>
    <property type="molecule type" value="Genomic_DNA"/>
</dbReference>
<feature type="region of interest" description="Disordered" evidence="1">
    <location>
        <begin position="491"/>
        <end position="514"/>
    </location>
</feature>
<dbReference type="InParanoid" id="J4GWR3"/>
<dbReference type="STRING" id="599839.J4GWR3"/>
<feature type="region of interest" description="Disordered" evidence="1">
    <location>
        <begin position="650"/>
        <end position="694"/>
    </location>
</feature>
<dbReference type="AlphaFoldDB" id="J4GWR3"/>
<dbReference type="OrthoDB" id="10018191at2759"/>
<dbReference type="GeneID" id="24101065"/>
<protein>
    <submittedName>
        <fullName evidence="2">Uncharacterized protein</fullName>
    </submittedName>
</protein>
<feature type="compositionally biased region" description="Low complexity" evidence="1">
    <location>
        <begin position="552"/>
        <end position="583"/>
    </location>
</feature>
<accession>J4GWR3</accession>
<evidence type="ECO:0000256" key="1">
    <source>
        <dbReference type="SAM" id="MobiDB-lite"/>
    </source>
</evidence>
<evidence type="ECO:0000313" key="3">
    <source>
        <dbReference type="Proteomes" id="UP000006352"/>
    </source>
</evidence>
<feature type="compositionally biased region" description="Gly residues" evidence="1">
    <location>
        <begin position="532"/>
        <end position="547"/>
    </location>
</feature>
<feature type="compositionally biased region" description="Low complexity" evidence="1">
    <location>
        <begin position="336"/>
        <end position="347"/>
    </location>
</feature>
<evidence type="ECO:0000313" key="2">
    <source>
        <dbReference type="EMBL" id="CCM06165.1"/>
    </source>
</evidence>
<dbReference type="Proteomes" id="UP000006352">
    <property type="component" value="Unassembled WGS sequence"/>
</dbReference>
<gene>
    <name evidence="2" type="ORF">FIBRA_08405</name>
</gene>
<dbReference type="RefSeq" id="XP_012185448.1">
    <property type="nucleotide sequence ID" value="XM_012330058.1"/>
</dbReference>
<feature type="region of interest" description="Disordered" evidence="1">
    <location>
        <begin position="1"/>
        <end position="101"/>
    </location>
</feature>
<dbReference type="HOGENOM" id="CLU_314493_0_0_1"/>
<organism evidence="2 3">
    <name type="scientific">Fibroporia radiculosa</name>
    <dbReference type="NCBI Taxonomy" id="599839"/>
    <lineage>
        <taxon>Eukaryota</taxon>
        <taxon>Fungi</taxon>
        <taxon>Dikarya</taxon>
        <taxon>Basidiomycota</taxon>
        <taxon>Agaricomycotina</taxon>
        <taxon>Agaricomycetes</taxon>
        <taxon>Polyporales</taxon>
        <taxon>Fibroporiaceae</taxon>
        <taxon>Fibroporia</taxon>
    </lineage>
</organism>
<reference evidence="2 3" key="1">
    <citation type="journal article" date="2012" name="Appl. Environ. Microbiol.">
        <title>Short-read sequencing for genomic analysis of the brown rot fungus Fibroporia radiculosa.</title>
        <authorList>
            <person name="Tang J.D."/>
            <person name="Perkins A.D."/>
            <person name="Sonstegard T.S."/>
            <person name="Schroeder S.G."/>
            <person name="Burgess S.C."/>
            <person name="Diehl S.V."/>
        </authorList>
    </citation>
    <scope>NUCLEOTIDE SEQUENCE [LARGE SCALE GENOMIC DNA]</scope>
    <source>
        <strain evidence="2 3">TFFH 294</strain>
    </source>
</reference>
<feature type="compositionally biased region" description="Gly residues" evidence="1">
    <location>
        <begin position="584"/>
        <end position="599"/>
    </location>
</feature>
<keyword evidence="3" id="KW-1185">Reference proteome</keyword>